<dbReference type="InterPro" id="IPR029063">
    <property type="entry name" value="SAM-dependent_MTases_sf"/>
</dbReference>
<protein>
    <submittedName>
        <fullName evidence="6">Site-specific DNA-methyltransferase</fullName>
    </submittedName>
</protein>
<dbReference type="RefSeq" id="WP_146355445.1">
    <property type="nucleotide sequence ID" value="NZ_VOIR01000012.1"/>
</dbReference>
<dbReference type="Proteomes" id="UP000323221">
    <property type="component" value="Unassembled WGS sequence"/>
</dbReference>
<evidence type="ECO:0000313" key="6">
    <source>
        <dbReference type="EMBL" id="KAA6434922.1"/>
    </source>
</evidence>
<reference evidence="6 7" key="1">
    <citation type="submission" date="2019-08" db="EMBL/GenBank/DDBJ databases">
        <title>Agrococcus lahaulensis sp. nov., isolated from a cold desert of the Indian Himalayas.</title>
        <authorList>
            <person name="Qu J.H."/>
        </authorList>
    </citation>
    <scope>NUCLEOTIDE SEQUENCE [LARGE SCALE GENOMIC DNA]</scope>
    <source>
        <strain evidence="6 7">NS18</strain>
    </source>
</reference>
<evidence type="ECO:0000256" key="1">
    <source>
        <dbReference type="ARBA" id="ARBA00006594"/>
    </source>
</evidence>
<comment type="caution">
    <text evidence="6">The sequence shown here is derived from an EMBL/GenBank/DDBJ whole genome shotgun (WGS) entry which is preliminary data.</text>
</comment>
<dbReference type="GO" id="GO:0003677">
    <property type="term" value="F:DNA binding"/>
    <property type="evidence" value="ECO:0007669"/>
    <property type="project" value="InterPro"/>
</dbReference>
<accession>A0A5M8QKX2</accession>
<gene>
    <name evidence="6" type="ORF">FQ330_03925</name>
</gene>
<dbReference type="InterPro" id="IPR002295">
    <property type="entry name" value="N4/N6-MTase_EcoPI_Mod-like"/>
</dbReference>
<evidence type="ECO:0000259" key="5">
    <source>
        <dbReference type="Pfam" id="PF01555"/>
    </source>
</evidence>
<sequence>MTMQIAFTTELGTLYQGDCLDVLASMADESVDLVFADPPFNLGKDYGHGIDDLLDEDHYLAWCEKWINECARVLKPGGAFYLYNIPKWNIPLGGFMNATGLMFRHWIALDIKLSLPIQKKLYPSHYSLLYYTKGKPKFFERPRLPIQVCRHCGGDVKDYGGHRNKLHPDGINLSDVWTDIPPVRHRSTKVRGANALSEKLLERVLTISSEPGDVVFDPFGGSGTTFAVAERMHRHWSGSEIGDVEPIRRRLAGEAALDVMPGLGDAAKGVKAS</sequence>
<name>A0A5M8QKX2_9MICO</name>
<dbReference type="InterPro" id="IPR002052">
    <property type="entry name" value="DNA_methylase_N6_adenine_CS"/>
</dbReference>
<comment type="similarity">
    <text evidence="1">Belongs to the N(4)/N(6)-methyltransferase family.</text>
</comment>
<dbReference type="PROSITE" id="PS00092">
    <property type="entry name" value="N6_MTASE"/>
    <property type="match status" value="1"/>
</dbReference>
<dbReference type="AlphaFoldDB" id="A0A5M8QKX2"/>
<keyword evidence="7" id="KW-1185">Reference proteome</keyword>
<dbReference type="PRINTS" id="PR00506">
    <property type="entry name" value="D21N6MTFRASE"/>
</dbReference>
<dbReference type="Pfam" id="PF01555">
    <property type="entry name" value="N6_N4_Mtase"/>
    <property type="match status" value="1"/>
</dbReference>
<feature type="domain" description="DNA methylase N-4/N-6" evidence="5">
    <location>
        <begin position="31"/>
        <end position="242"/>
    </location>
</feature>
<dbReference type="CDD" id="cd02440">
    <property type="entry name" value="AdoMet_MTases"/>
    <property type="match status" value="1"/>
</dbReference>
<dbReference type="GO" id="GO:0032259">
    <property type="term" value="P:methylation"/>
    <property type="evidence" value="ECO:0007669"/>
    <property type="project" value="UniProtKB-KW"/>
</dbReference>
<dbReference type="OrthoDB" id="9773060at2"/>
<keyword evidence="3 6" id="KW-0808">Transferase</keyword>
<keyword evidence="2 6" id="KW-0489">Methyltransferase</keyword>
<dbReference type="GO" id="GO:0008170">
    <property type="term" value="F:N-methyltransferase activity"/>
    <property type="evidence" value="ECO:0007669"/>
    <property type="project" value="InterPro"/>
</dbReference>
<dbReference type="Gene3D" id="3.40.50.150">
    <property type="entry name" value="Vaccinia Virus protein VP39"/>
    <property type="match status" value="1"/>
</dbReference>
<evidence type="ECO:0000313" key="7">
    <source>
        <dbReference type="Proteomes" id="UP000323221"/>
    </source>
</evidence>
<evidence type="ECO:0000256" key="4">
    <source>
        <dbReference type="ARBA" id="ARBA00022691"/>
    </source>
</evidence>
<organism evidence="6 7">
    <name type="scientific">Agrococcus sediminis</name>
    <dbReference type="NCBI Taxonomy" id="2599924"/>
    <lineage>
        <taxon>Bacteria</taxon>
        <taxon>Bacillati</taxon>
        <taxon>Actinomycetota</taxon>
        <taxon>Actinomycetes</taxon>
        <taxon>Micrococcales</taxon>
        <taxon>Microbacteriaceae</taxon>
        <taxon>Agrococcus</taxon>
    </lineage>
</organism>
<keyword evidence="4" id="KW-0949">S-adenosyl-L-methionine</keyword>
<proteinExistence type="inferred from homology"/>
<dbReference type="InterPro" id="IPR002941">
    <property type="entry name" value="DNA_methylase_N4/N6"/>
</dbReference>
<dbReference type="SUPFAM" id="SSF53335">
    <property type="entry name" value="S-adenosyl-L-methionine-dependent methyltransferases"/>
    <property type="match status" value="1"/>
</dbReference>
<evidence type="ECO:0000256" key="2">
    <source>
        <dbReference type="ARBA" id="ARBA00022603"/>
    </source>
</evidence>
<evidence type="ECO:0000256" key="3">
    <source>
        <dbReference type="ARBA" id="ARBA00022679"/>
    </source>
</evidence>
<dbReference type="EMBL" id="VOIR01000012">
    <property type="protein sequence ID" value="KAA6434922.1"/>
    <property type="molecule type" value="Genomic_DNA"/>
</dbReference>